<evidence type="ECO:0000256" key="2">
    <source>
        <dbReference type="SAM" id="SignalP"/>
    </source>
</evidence>
<dbReference type="RefSeq" id="WP_013757945.1">
    <property type="nucleotide sequence ID" value="NC_015500.1"/>
</dbReference>
<dbReference type="AlphaFoldDB" id="F4LIQ1"/>
<dbReference type="OrthoDB" id="362990at2"/>
<sequence>MKRLVVSFIVCICGAAAVFAQADLQPLANVKLYQPESITLKQLKNRVESYKLQSGVASFTVDQKKEILNGMIDEKLVVQAAMKNGINITDAQINDYFLSYMSQQIGQTVTEVQLAKLVKEQTGMSLDDYIKGQVGMGLAEYKSYLKNQLIAQQYILSLKQSEVQKIAPTDEEIRAFYEMSKSSFVQSDVLKLFLVVVPKNDDEKAARKKITGMFDDVKSKKLTADKIKALQQSDSSFQAGDLYVSKTAQAAQQLGINYQGLLELFTKDTGFISDLNETDTDFQFYIVRNKYDAKMLTLSDVVQPDSTVTVYEYIRQNLTAQKQSQFLVAAVQEVTESLRVPENYQMLKTGSALDSLLQNW</sequence>
<keyword evidence="4" id="KW-1185">Reference proteome</keyword>
<feature type="signal peptide" evidence="2">
    <location>
        <begin position="1"/>
        <end position="22"/>
    </location>
</feature>
<dbReference type="SUPFAM" id="SSF109998">
    <property type="entry name" value="Triger factor/SurA peptide-binding domain-like"/>
    <property type="match status" value="1"/>
</dbReference>
<dbReference type="GO" id="GO:0003755">
    <property type="term" value="F:peptidyl-prolyl cis-trans isomerase activity"/>
    <property type="evidence" value="ECO:0007669"/>
    <property type="project" value="InterPro"/>
</dbReference>
<reference evidence="4" key="1">
    <citation type="submission" date="2011-04" db="EMBL/GenBank/DDBJ databases">
        <title>The complete genome of Treponema brennaborense DSM 12168.</title>
        <authorList>
            <person name="Lucas S."/>
            <person name="Han J."/>
            <person name="Lapidus A."/>
            <person name="Bruce D."/>
            <person name="Goodwin L."/>
            <person name="Pitluck S."/>
            <person name="Peters L."/>
            <person name="Kyrpides N."/>
            <person name="Mavromatis K."/>
            <person name="Ivanova N."/>
            <person name="Mikhailova N."/>
            <person name="Pagani I."/>
            <person name="Teshima H."/>
            <person name="Detter J.C."/>
            <person name="Tapia R."/>
            <person name="Han C."/>
            <person name="Land M."/>
            <person name="Hauser L."/>
            <person name="Markowitz V."/>
            <person name="Cheng J.-F."/>
            <person name="Hugenholtz P."/>
            <person name="Woyke T."/>
            <person name="Wu D."/>
            <person name="Gronow S."/>
            <person name="Wellnitz S."/>
            <person name="Brambilla E."/>
            <person name="Klenk H.-P."/>
            <person name="Eisen J.A."/>
        </authorList>
    </citation>
    <scope>NUCLEOTIDE SEQUENCE [LARGE SCALE GENOMIC DNA]</scope>
    <source>
        <strain evidence="4">DSM 12168 / CIP 105900 / DD5/3</strain>
    </source>
</reference>
<evidence type="ECO:0000256" key="1">
    <source>
        <dbReference type="ARBA" id="ARBA00022729"/>
    </source>
</evidence>
<dbReference type="Gene3D" id="3.10.50.40">
    <property type="match status" value="1"/>
</dbReference>
<accession>F4LIQ1</accession>
<dbReference type="EMBL" id="CP002696">
    <property type="protein sequence ID" value="AEE16226.1"/>
    <property type="molecule type" value="Genomic_DNA"/>
</dbReference>
<protein>
    <submittedName>
        <fullName evidence="3">Basic membrane protein</fullName>
    </submittedName>
</protein>
<dbReference type="PANTHER" id="PTHR47637:SF1">
    <property type="entry name" value="CHAPERONE SURA"/>
    <property type="match status" value="1"/>
</dbReference>
<dbReference type="Proteomes" id="UP000006546">
    <property type="component" value="Chromosome"/>
</dbReference>
<dbReference type="KEGG" id="tbe:Trebr_0790"/>
<evidence type="ECO:0000313" key="4">
    <source>
        <dbReference type="Proteomes" id="UP000006546"/>
    </source>
</evidence>
<evidence type="ECO:0000313" key="3">
    <source>
        <dbReference type="EMBL" id="AEE16226.1"/>
    </source>
</evidence>
<dbReference type="HOGENOM" id="CLU_034646_2_0_12"/>
<proteinExistence type="predicted"/>
<keyword evidence="1 2" id="KW-0732">Signal</keyword>
<name>F4LIQ1_TREBD</name>
<organism evidence="3 4">
    <name type="scientific">Treponema brennaborense (strain DSM 12168 / CIP 105900 / DD5/3)</name>
    <dbReference type="NCBI Taxonomy" id="906968"/>
    <lineage>
        <taxon>Bacteria</taxon>
        <taxon>Pseudomonadati</taxon>
        <taxon>Spirochaetota</taxon>
        <taxon>Spirochaetia</taxon>
        <taxon>Spirochaetales</taxon>
        <taxon>Treponemataceae</taxon>
        <taxon>Treponema</taxon>
    </lineage>
</organism>
<dbReference type="InterPro" id="IPR050280">
    <property type="entry name" value="OMP_Chaperone_SurA"/>
</dbReference>
<feature type="chain" id="PRO_5003312677" evidence="2">
    <location>
        <begin position="23"/>
        <end position="360"/>
    </location>
</feature>
<dbReference type="InterPro" id="IPR046357">
    <property type="entry name" value="PPIase_dom_sf"/>
</dbReference>
<dbReference type="Gene3D" id="1.10.4030.10">
    <property type="entry name" value="Porin chaperone SurA, peptide-binding domain"/>
    <property type="match status" value="1"/>
</dbReference>
<gene>
    <name evidence="3" type="ordered locus">Trebr_0790</name>
</gene>
<dbReference type="InterPro" id="IPR027304">
    <property type="entry name" value="Trigger_fact/SurA_dom_sf"/>
</dbReference>
<dbReference type="eggNOG" id="COG0760">
    <property type="taxonomic scope" value="Bacteria"/>
</dbReference>
<dbReference type="PANTHER" id="PTHR47637">
    <property type="entry name" value="CHAPERONE SURA"/>
    <property type="match status" value="1"/>
</dbReference>
<dbReference type="STRING" id="906968.Trebr_0790"/>